<dbReference type="SUPFAM" id="SSF49785">
    <property type="entry name" value="Galactose-binding domain-like"/>
    <property type="match status" value="1"/>
</dbReference>
<organism evidence="2 3">
    <name type="scientific">Lentisphaera profundi</name>
    <dbReference type="NCBI Taxonomy" id="1658616"/>
    <lineage>
        <taxon>Bacteria</taxon>
        <taxon>Pseudomonadati</taxon>
        <taxon>Lentisphaerota</taxon>
        <taxon>Lentisphaeria</taxon>
        <taxon>Lentisphaerales</taxon>
        <taxon>Lentisphaeraceae</taxon>
        <taxon>Lentisphaera</taxon>
    </lineage>
</organism>
<dbReference type="Proteomes" id="UP001214250">
    <property type="component" value="Chromosome 2"/>
</dbReference>
<dbReference type="InterPro" id="IPR008979">
    <property type="entry name" value="Galactose-bd-like_sf"/>
</dbReference>
<name>A0ABY7VYL5_9BACT</name>
<feature type="chain" id="PRO_5046841137" description="Carbohydrate-binding domain-containing protein" evidence="1">
    <location>
        <begin position="18"/>
        <end position="192"/>
    </location>
</feature>
<sequence>MKKLLLILTFFCITLSAAELIKDPTFKKKNKYWKFTALEEYENVEPKYKRKTVEFDITHTSEFAYISFITEADTKDDKIYKVQFKFKGDGQGEVIINHISYPNFYKGKPYVQGSPLSNMGLHQRFEPKAEWQTATCYLKSNNNPEKNYMKSLVFMMGLYQGKLSISEVSVTEAKDKSESALPAHGSIAISKK</sequence>
<evidence type="ECO:0000256" key="1">
    <source>
        <dbReference type="SAM" id="SignalP"/>
    </source>
</evidence>
<dbReference type="Gene3D" id="2.60.120.260">
    <property type="entry name" value="Galactose-binding domain-like"/>
    <property type="match status" value="1"/>
</dbReference>
<accession>A0ABY7VYL5</accession>
<reference evidence="2 3" key="1">
    <citation type="submission" date="2023-02" db="EMBL/GenBank/DDBJ databases">
        <title>Genome sequence of Lentisphaera profundi SAORIC-696.</title>
        <authorList>
            <person name="Kim e."/>
            <person name="Cho J.-C."/>
            <person name="Choi A."/>
            <person name="Kang I."/>
        </authorList>
    </citation>
    <scope>NUCLEOTIDE SEQUENCE [LARGE SCALE GENOMIC DNA]</scope>
    <source>
        <strain evidence="2 3">SAORIC-696</strain>
    </source>
</reference>
<dbReference type="EMBL" id="CP117812">
    <property type="protein sequence ID" value="WDE98812.1"/>
    <property type="molecule type" value="Genomic_DNA"/>
</dbReference>
<keyword evidence="1" id="KW-0732">Signal</keyword>
<feature type="signal peptide" evidence="1">
    <location>
        <begin position="1"/>
        <end position="17"/>
    </location>
</feature>
<evidence type="ECO:0000313" key="2">
    <source>
        <dbReference type="EMBL" id="WDE98812.1"/>
    </source>
</evidence>
<proteinExistence type="predicted"/>
<gene>
    <name evidence="2" type="ORF">PQO03_13310</name>
</gene>
<keyword evidence="3" id="KW-1185">Reference proteome</keyword>
<protein>
    <recommendedName>
        <fullName evidence="4">Carbohydrate-binding domain-containing protein</fullName>
    </recommendedName>
</protein>
<dbReference type="RefSeq" id="WP_274153681.1">
    <property type="nucleotide sequence ID" value="NZ_CP117812.1"/>
</dbReference>
<evidence type="ECO:0000313" key="3">
    <source>
        <dbReference type="Proteomes" id="UP001214250"/>
    </source>
</evidence>
<evidence type="ECO:0008006" key="4">
    <source>
        <dbReference type="Google" id="ProtNLM"/>
    </source>
</evidence>